<dbReference type="Pfam" id="PF02661">
    <property type="entry name" value="Fic"/>
    <property type="match status" value="1"/>
</dbReference>
<dbReference type="PROSITE" id="PS51459">
    <property type="entry name" value="FIDO"/>
    <property type="match status" value="1"/>
</dbReference>
<dbReference type="SUPFAM" id="SSF140931">
    <property type="entry name" value="Fic-like"/>
    <property type="match status" value="1"/>
</dbReference>
<dbReference type="Proteomes" id="UP000652760">
    <property type="component" value="Unassembled WGS sequence"/>
</dbReference>
<keyword evidence="1" id="KW-0805">Transcription regulation</keyword>
<dbReference type="InterPro" id="IPR025230">
    <property type="entry name" value="DUF4172"/>
</dbReference>
<keyword evidence="2" id="KW-0804">Transcription</keyword>
<evidence type="ECO:0000256" key="1">
    <source>
        <dbReference type="ARBA" id="ARBA00023015"/>
    </source>
</evidence>
<keyword evidence="5" id="KW-1185">Reference proteome</keyword>
<dbReference type="Pfam" id="PF13776">
    <property type="entry name" value="DUF4172"/>
    <property type="match status" value="1"/>
</dbReference>
<evidence type="ECO:0000313" key="4">
    <source>
        <dbReference type="EMBL" id="MBK1836663.1"/>
    </source>
</evidence>
<dbReference type="PANTHER" id="PTHR13504:SF33">
    <property type="entry name" value="FIC FAMILY PROTEIN"/>
    <property type="match status" value="1"/>
</dbReference>
<name>A0ABS1EZR5_9PROT</name>
<gene>
    <name evidence="4" type="ORF">JHL17_04495</name>
</gene>
<dbReference type="InterPro" id="IPR040198">
    <property type="entry name" value="Fido_containing"/>
</dbReference>
<proteinExistence type="predicted"/>
<sequence length="380" mass="42006">MATYIWQREDWPSFRWDAGALLSPLADARHRQGLFLGKMRDIGIDGRLEAELVALTEDVEKTSAIEGEVLNPSSIRSSIARRLGIPDAGLGPTDRKVEGVVEIVLDAAKNHAAPLTDERIFGWHAALFPTGYSGKDRIDVARWRSDRHGAMQVVSSTFSPAPVVHFEAPPAGCVPGEMAAFLAWFNTPQPIDPLLRAGLAHLWFVTIHPMDDGNGRIARAIADLAIAQAERSGQRFYSMSGAIERDKRGYYAALEAAQRGDLDITDWLLWFLECYARAIAAAEATTDRVFTRAKFWMAQDGLPPFSERQRKVLTKLLDDFEGNLTTKKWASICGCSADTALRDINDLVTRGLLVRNLGGSKNTSFTFRWPPTRPPDTPTG</sequence>
<dbReference type="InterPro" id="IPR036597">
    <property type="entry name" value="Fido-like_dom_sf"/>
</dbReference>
<reference evidence="5" key="1">
    <citation type="submission" date="2021-01" db="EMBL/GenBank/DDBJ databases">
        <title>Genome public.</title>
        <authorList>
            <person name="Liu C."/>
            <person name="Sun Q."/>
        </authorList>
    </citation>
    <scope>NUCLEOTIDE SEQUENCE [LARGE SCALE GENOMIC DNA]</scope>
    <source>
        <strain evidence="5">YIM B02556</strain>
    </source>
</reference>
<organism evidence="4 5">
    <name type="scientific">Azospirillum endophyticum</name>
    <dbReference type="NCBI Taxonomy" id="2800326"/>
    <lineage>
        <taxon>Bacteria</taxon>
        <taxon>Pseudomonadati</taxon>
        <taxon>Pseudomonadota</taxon>
        <taxon>Alphaproteobacteria</taxon>
        <taxon>Rhodospirillales</taxon>
        <taxon>Azospirillaceae</taxon>
        <taxon>Azospirillum</taxon>
    </lineage>
</organism>
<evidence type="ECO:0000259" key="3">
    <source>
        <dbReference type="PROSITE" id="PS51459"/>
    </source>
</evidence>
<comment type="caution">
    <text evidence="4">The sequence shown here is derived from an EMBL/GenBank/DDBJ whole genome shotgun (WGS) entry which is preliminary data.</text>
</comment>
<evidence type="ECO:0000313" key="5">
    <source>
        <dbReference type="Proteomes" id="UP000652760"/>
    </source>
</evidence>
<dbReference type="EMBL" id="JAENHM010000017">
    <property type="protein sequence ID" value="MBK1836663.1"/>
    <property type="molecule type" value="Genomic_DNA"/>
</dbReference>
<dbReference type="Pfam" id="PF08220">
    <property type="entry name" value="HTH_DeoR"/>
    <property type="match status" value="1"/>
</dbReference>
<dbReference type="InterPro" id="IPR001034">
    <property type="entry name" value="DeoR_HTH"/>
</dbReference>
<feature type="domain" description="Fido" evidence="3">
    <location>
        <begin position="115"/>
        <end position="273"/>
    </location>
</feature>
<accession>A0ABS1EZR5</accession>
<protein>
    <submittedName>
        <fullName evidence="4">Fic family protein</fullName>
    </submittedName>
</protein>
<dbReference type="Gene3D" id="1.10.3290.10">
    <property type="entry name" value="Fido-like domain"/>
    <property type="match status" value="1"/>
</dbReference>
<evidence type="ECO:0000256" key="2">
    <source>
        <dbReference type="ARBA" id="ARBA00023163"/>
    </source>
</evidence>
<dbReference type="RefSeq" id="WP_200190859.1">
    <property type="nucleotide sequence ID" value="NZ_JAENHM010000017.1"/>
</dbReference>
<dbReference type="InterPro" id="IPR003812">
    <property type="entry name" value="Fido"/>
</dbReference>
<dbReference type="PANTHER" id="PTHR13504">
    <property type="entry name" value="FIDO DOMAIN-CONTAINING PROTEIN DDB_G0283145"/>
    <property type="match status" value="1"/>
</dbReference>